<gene>
    <name evidence="1" type="ORF">GRI48_00115</name>
</gene>
<reference evidence="1 2" key="1">
    <citation type="submission" date="2019-12" db="EMBL/GenBank/DDBJ databases">
        <title>Genomic-based taxomic classification of the family Erythrobacteraceae.</title>
        <authorList>
            <person name="Xu L."/>
        </authorList>
    </citation>
    <scope>NUCLEOTIDE SEQUENCE [LARGE SCALE GENOMIC DNA]</scope>
    <source>
        <strain evidence="1 2">MCCC 1A09965</strain>
    </source>
</reference>
<keyword evidence="2" id="KW-1185">Reference proteome</keyword>
<accession>A0A844YA85</accession>
<evidence type="ECO:0000313" key="2">
    <source>
        <dbReference type="Proteomes" id="UP000445582"/>
    </source>
</evidence>
<protein>
    <submittedName>
        <fullName evidence="1">Uncharacterized protein</fullName>
    </submittedName>
</protein>
<sequence length="162" mass="18130">MPPESPFLKALEGANFSFTARPEPVAGDLRMSWGIAVVLLSLFHSRGKKASFLKLQFLAHSIRTEDSREQVHAVLRGERKTSELQVRVEPWLNRAVAFAHGLKYVDVSKGKTITLTPLGQDVAAAIDATSDVLHHERTFLTNVAKRATENIVTRIWRMETLL</sequence>
<dbReference type="AlphaFoldDB" id="A0A844YA85"/>
<dbReference type="RefSeq" id="WP_160669598.1">
    <property type="nucleotide sequence ID" value="NZ_WTYN01000001.1"/>
</dbReference>
<proteinExistence type="predicted"/>
<name>A0A844YA85_9SPHN</name>
<comment type="caution">
    <text evidence="1">The sequence shown here is derived from an EMBL/GenBank/DDBJ whole genome shotgun (WGS) entry which is preliminary data.</text>
</comment>
<organism evidence="1 2">
    <name type="scientific">Qipengyuania oceanensis</name>
    <dbReference type="NCBI Taxonomy" id="1463597"/>
    <lineage>
        <taxon>Bacteria</taxon>
        <taxon>Pseudomonadati</taxon>
        <taxon>Pseudomonadota</taxon>
        <taxon>Alphaproteobacteria</taxon>
        <taxon>Sphingomonadales</taxon>
        <taxon>Erythrobacteraceae</taxon>
        <taxon>Qipengyuania</taxon>
    </lineage>
</organism>
<dbReference type="Proteomes" id="UP000445582">
    <property type="component" value="Unassembled WGS sequence"/>
</dbReference>
<dbReference type="EMBL" id="WTYN01000001">
    <property type="protein sequence ID" value="MXO61410.1"/>
    <property type="molecule type" value="Genomic_DNA"/>
</dbReference>
<evidence type="ECO:0000313" key="1">
    <source>
        <dbReference type="EMBL" id="MXO61410.1"/>
    </source>
</evidence>
<dbReference type="OrthoDB" id="7848342at2"/>